<keyword evidence="2" id="KW-1185">Reference proteome</keyword>
<evidence type="ECO:0000313" key="2">
    <source>
        <dbReference type="Proteomes" id="UP000499080"/>
    </source>
</evidence>
<gene>
    <name evidence="1" type="ORF">AVEN_118378_1</name>
</gene>
<organism evidence="1 2">
    <name type="scientific">Araneus ventricosus</name>
    <name type="common">Orbweaver spider</name>
    <name type="synonym">Epeira ventricosa</name>
    <dbReference type="NCBI Taxonomy" id="182803"/>
    <lineage>
        <taxon>Eukaryota</taxon>
        <taxon>Metazoa</taxon>
        <taxon>Ecdysozoa</taxon>
        <taxon>Arthropoda</taxon>
        <taxon>Chelicerata</taxon>
        <taxon>Arachnida</taxon>
        <taxon>Araneae</taxon>
        <taxon>Araneomorphae</taxon>
        <taxon>Entelegynae</taxon>
        <taxon>Araneoidea</taxon>
        <taxon>Araneidae</taxon>
        <taxon>Araneus</taxon>
    </lineage>
</organism>
<proteinExistence type="predicted"/>
<name>A0A4Y2B506_ARAVE</name>
<dbReference type="Proteomes" id="UP000499080">
    <property type="component" value="Unassembled WGS sequence"/>
</dbReference>
<evidence type="ECO:0000313" key="1">
    <source>
        <dbReference type="EMBL" id="GBL87441.1"/>
    </source>
</evidence>
<comment type="caution">
    <text evidence="1">The sequence shown here is derived from an EMBL/GenBank/DDBJ whole genome shotgun (WGS) entry which is preliminary data.</text>
</comment>
<sequence length="131" mass="15385">MSDEKRSTEIKELMASPREGCKKEVEDGVAMATIPQLQLSSRNDTQWLTLTQWYLNVRLIGLLFHFTTPRRFFHILVGSQKRRKFTVKSTERETAPVAQSIVDQNPRGERRHKVLRMRKEDSQMEVEQKLV</sequence>
<dbReference type="AlphaFoldDB" id="A0A4Y2B506"/>
<dbReference type="EMBL" id="BGPR01000053">
    <property type="protein sequence ID" value="GBL87441.1"/>
    <property type="molecule type" value="Genomic_DNA"/>
</dbReference>
<protein>
    <submittedName>
        <fullName evidence="1">Uncharacterized protein</fullName>
    </submittedName>
</protein>
<accession>A0A4Y2B506</accession>
<reference evidence="1 2" key="1">
    <citation type="journal article" date="2019" name="Sci. Rep.">
        <title>Orb-weaving spider Araneus ventricosus genome elucidates the spidroin gene catalogue.</title>
        <authorList>
            <person name="Kono N."/>
            <person name="Nakamura H."/>
            <person name="Ohtoshi R."/>
            <person name="Moran D.A.P."/>
            <person name="Shinohara A."/>
            <person name="Yoshida Y."/>
            <person name="Fujiwara M."/>
            <person name="Mori M."/>
            <person name="Tomita M."/>
            <person name="Arakawa K."/>
        </authorList>
    </citation>
    <scope>NUCLEOTIDE SEQUENCE [LARGE SCALE GENOMIC DNA]</scope>
</reference>